<dbReference type="Proteomes" id="UP000184356">
    <property type="component" value="Unassembled WGS sequence"/>
</dbReference>
<evidence type="ECO:0000256" key="1">
    <source>
        <dbReference type="SAM" id="MobiDB-lite"/>
    </source>
</evidence>
<feature type="region of interest" description="Disordered" evidence="1">
    <location>
        <begin position="1"/>
        <end position="21"/>
    </location>
</feature>
<dbReference type="STRING" id="1036612.A0A1L9SYK0"/>
<protein>
    <submittedName>
        <fullName evidence="2">Uncharacterized protein</fullName>
    </submittedName>
</protein>
<evidence type="ECO:0000313" key="2">
    <source>
        <dbReference type="EMBL" id="OJJ52258.1"/>
    </source>
</evidence>
<feature type="compositionally biased region" description="Polar residues" evidence="1">
    <location>
        <begin position="1"/>
        <end position="12"/>
    </location>
</feature>
<dbReference type="AlphaFoldDB" id="A0A1L9SYK0"/>
<dbReference type="RefSeq" id="XP_040696064.1">
    <property type="nucleotide sequence ID" value="XM_040853164.1"/>
</dbReference>
<keyword evidence="3" id="KW-1185">Reference proteome</keyword>
<reference evidence="3" key="1">
    <citation type="journal article" date="2017" name="Genome Biol.">
        <title>Comparative genomics reveals high biological diversity and specific adaptations in the industrially and medically important fungal genus Aspergillus.</title>
        <authorList>
            <person name="de Vries R.P."/>
            <person name="Riley R."/>
            <person name="Wiebenga A."/>
            <person name="Aguilar-Osorio G."/>
            <person name="Amillis S."/>
            <person name="Uchima C.A."/>
            <person name="Anderluh G."/>
            <person name="Asadollahi M."/>
            <person name="Askin M."/>
            <person name="Barry K."/>
            <person name="Battaglia E."/>
            <person name="Bayram O."/>
            <person name="Benocci T."/>
            <person name="Braus-Stromeyer S.A."/>
            <person name="Caldana C."/>
            <person name="Canovas D."/>
            <person name="Cerqueira G.C."/>
            <person name="Chen F."/>
            <person name="Chen W."/>
            <person name="Choi C."/>
            <person name="Clum A."/>
            <person name="Dos Santos R.A."/>
            <person name="Damasio A.R."/>
            <person name="Diallinas G."/>
            <person name="Emri T."/>
            <person name="Fekete E."/>
            <person name="Flipphi M."/>
            <person name="Freyberg S."/>
            <person name="Gallo A."/>
            <person name="Gournas C."/>
            <person name="Habgood R."/>
            <person name="Hainaut M."/>
            <person name="Harispe M.L."/>
            <person name="Henrissat B."/>
            <person name="Hilden K.S."/>
            <person name="Hope R."/>
            <person name="Hossain A."/>
            <person name="Karabika E."/>
            <person name="Karaffa L."/>
            <person name="Karanyi Z."/>
            <person name="Krasevec N."/>
            <person name="Kuo A."/>
            <person name="Kusch H."/>
            <person name="LaButti K."/>
            <person name="Lagendijk E.L."/>
            <person name="Lapidus A."/>
            <person name="Levasseur A."/>
            <person name="Lindquist E."/>
            <person name="Lipzen A."/>
            <person name="Logrieco A.F."/>
            <person name="MacCabe A."/>
            <person name="Maekelae M.R."/>
            <person name="Malavazi I."/>
            <person name="Melin P."/>
            <person name="Meyer V."/>
            <person name="Mielnichuk N."/>
            <person name="Miskei M."/>
            <person name="Molnar A.P."/>
            <person name="Mule G."/>
            <person name="Ngan C.Y."/>
            <person name="Orejas M."/>
            <person name="Orosz E."/>
            <person name="Ouedraogo J.P."/>
            <person name="Overkamp K.M."/>
            <person name="Park H.-S."/>
            <person name="Perrone G."/>
            <person name="Piumi F."/>
            <person name="Punt P.J."/>
            <person name="Ram A.F."/>
            <person name="Ramon A."/>
            <person name="Rauscher S."/>
            <person name="Record E."/>
            <person name="Riano-Pachon D.M."/>
            <person name="Robert V."/>
            <person name="Roehrig J."/>
            <person name="Ruller R."/>
            <person name="Salamov A."/>
            <person name="Salih N.S."/>
            <person name="Samson R.A."/>
            <person name="Sandor E."/>
            <person name="Sanguinetti M."/>
            <person name="Schuetze T."/>
            <person name="Sepcic K."/>
            <person name="Shelest E."/>
            <person name="Sherlock G."/>
            <person name="Sophianopoulou V."/>
            <person name="Squina F.M."/>
            <person name="Sun H."/>
            <person name="Susca A."/>
            <person name="Todd R.B."/>
            <person name="Tsang A."/>
            <person name="Unkles S.E."/>
            <person name="van de Wiele N."/>
            <person name="van Rossen-Uffink D."/>
            <person name="Oliveira J.V."/>
            <person name="Vesth T.C."/>
            <person name="Visser J."/>
            <person name="Yu J.-H."/>
            <person name="Zhou M."/>
            <person name="Andersen M.R."/>
            <person name="Archer D.B."/>
            <person name="Baker S.E."/>
            <person name="Benoit I."/>
            <person name="Brakhage A.A."/>
            <person name="Braus G.H."/>
            <person name="Fischer R."/>
            <person name="Frisvad J.C."/>
            <person name="Goldman G.H."/>
            <person name="Houbraken J."/>
            <person name="Oakley B."/>
            <person name="Pocsi I."/>
            <person name="Scazzocchio C."/>
            <person name="Seiboth B."/>
            <person name="vanKuyk P.A."/>
            <person name="Wortman J."/>
            <person name="Dyer P.S."/>
            <person name="Grigoriev I.V."/>
        </authorList>
    </citation>
    <scope>NUCLEOTIDE SEQUENCE [LARGE SCALE GENOMIC DNA]</scope>
    <source>
        <strain evidence="3">CBS 593.65</strain>
    </source>
</reference>
<dbReference type="VEuPathDB" id="FungiDB:ASPSYDRAFT_95780"/>
<gene>
    <name evidence="2" type="ORF">ASPSYDRAFT_95780</name>
</gene>
<dbReference type="GeneID" id="63769237"/>
<proteinExistence type="predicted"/>
<sequence>MRKTSSPKTTPAVNARKRTPQACDRCRVKKTKAVRHVSVARETTKYVHSGQGAQGTDRIRKGLYVELLEQQQRWLVTGLQILYGRTLQSRSWPGPQLDVTPTGKPAVHDILSRLNIIPTRRNAEGLEYVEYEGCRHPRFNDKQSMNDEARACPLSPSSSGRMILTRVDLSRPLQGCVEGNASAESPNRYSTEETEFPDITDRLLFPRTDGLGLARAEDVGFSSTSVLSDAPVPSWQGQESLPCLCGSRDSFSDMSCSVQDAVFGISPLE</sequence>
<dbReference type="EMBL" id="KV878603">
    <property type="protein sequence ID" value="OJJ52258.1"/>
    <property type="molecule type" value="Genomic_DNA"/>
</dbReference>
<evidence type="ECO:0000313" key="3">
    <source>
        <dbReference type="Proteomes" id="UP000184356"/>
    </source>
</evidence>
<organism evidence="2 3">
    <name type="scientific">Aspergillus sydowii CBS 593.65</name>
    <dbReference type="NCBI Taxonomy" id="1036612"/>
    <lineage>
        <taxon>Eukaryota</taxon>
        <taxon>Fungi</taxon>
        <taxon>Dikarya</taxon>
        <taxon>Ascomycota</taxon>
        <taxon>Pezizomycotina</taxon>
        <taxon>Eurotiomycetes</taxon>
        <taxon>Eurotiomycetidae</taxon>
        <taxon>Eurotiales</taxon>
        <taxon>Aspergillaceae</taxon>
        <taxon>Aspergillus</taxon>
        <taxon>Aspergillus subgen. Nidulantes</taxon>
    </lineage>
</organism>
<dbReference type="OrthoDB" id="4151048at2759"/>
<name>A0A1L9SYK0_9EURO</name>
<accession>A0A1L9SYK0</accession>